<dbReference type="EMBL" id="JBHDLJ010000001">
    <property type="protein sequence ID" value="MFB0833088.1"/>
    <property type="molecule type" value="Genomic_DNA"/>
</dbReference>
<keyword evidence="10 14" id="KW-0479">Metal-binding</keyword>
<dbReference type="Gene3D" id="3.30.420.10">
    <property type="entry name" value="Ribonuclease H-like superfamily/Ribonuclease H"/>
    <property type="match status" value="1"/>
</dbReference>
<keyword evidence="9 14" id="KW-0540">Nuclease</keyword>
<evidence type="ECO:0000256" key="9">
    <source>
        <dbReference type="ARBA" id="ARBA00022722"/>
    </source>
</evidence>
<dbReference type="InterPro" id="IPR036397">
    <property type="entry name" value="RNaseH_sf"/>
</dbReference>
<dbReference type="PANTHER" id="PTHR10954:SF18">
    <property type="entry name" value="RIBONUCLEASE HII"/>
    <property type="match status" value="1"/>
</dbReference>
<evidence type="ECO:0000313" key="20">
    <source>
        <dbReference type="Proteomes" id="UP001575652"/>
    </source>
</evidence>
<evidence type="ECO:0000256" key="14">
    <source>
        <dbReference type="HAMAP-Rule" id="MF_00052"/>
    </source>
</evidence>
<comment type="subcellular location">
    <subcellularLocation>
        <location evidence="4 14">Cytoplasm</location>
    </subcellularLocation>
</comment>
<evidence type="ECO:0000256" key="2">
    <source>
        <dbReference type="ARBA" id="ARBA00001946"/>
    </source>
</evidence>
<organism evidence="19 20">
    <name type="scientific">Arthrobacter halodurans</name>
    <dbReference type="NCBI Taxonomy" id="516699"/>
    <lineage>
        <taxon>Bacteria</taxon>
        <taxon>Bacillati</taxon>
        <taxon>Actinomycetota</taxon>
        <taxon>Actinomycetes</taxon>
        <taxon>Micrococcales</taxon>
        <taxon>Micrococcaceae</taxon>
        <taxon>Arthrobacter</taxon>
    </lineage>
</organism>
<evidence type="ECO:0000256" key="16">
    <source>
        <dbReference type="RuleBase" id="RU003515"/>
    </source>
</evidence>
<evidence type="ECO:0000256" key="3">
    <source>
        <dbReference type="ARBA" id="ARBA00004065"/>
    </source>
</evidence>
<evidence type="ECO:0000256" key="15">
    <source>
        <dbReference type="PROSITE-ProRule" id="PRU01319"/>
    </source>
</evidence>
<comment type="similarity">
    <text evidence="5 14 16">Belongs to the RNase HII family.</text>
</comment>
<evidence type="ECO:0000256" key="10">
    <source>
        <dbReference type="ARBA" id="ARBA00022723"/>
    </source>
</evidence>
<keyword evidence="11 14" id="KW-0255">Endonuclease</keyword>
<dbReference type="PANTHER" id="PTHR10954">
    <property type="entry name" value="RIBONUCLEASE H2 SUBUNIT A"/>
    <property type="match status" value="1"/>
</dbReference>
<evidence type="ECO:0000256" key="11">
    <source>
        <dbReference type="ARBA" id="ARBA00022759"/>
    </source>
</evidence>
<comment type="caution">
    <text evidence="19">The sequence shown here is derived from an EMBL/GenBank/DDBJ whole genome shotgun (WGS) entry which is preliminary data.</text>
</comment>
<keyword evidence="8 14" id="KW-0963">Cytoplasm</keyword>
<dbReference type="InterPro" id="IPR012337">
    <property type="entry name" value="RNaseH-like_sf"/>
</dbReference>
<keyword evidence="13 14" id="KW-0464">Manganese</keyword>
<accession>A0ABV4UHZ3</accession>
<feature type="binding site" evidence="14 15">
    <location>
        <position position="155"/>
    </location>
    <ligand>
        <name>a divalent metal cation</name>
        <dbReference type="ChEBI" id="CHEBI:60240"/>
    </ligand>
</feature>
<sequence>MGHAGGRARGAEAGEASATPDAARAAARTPRRPDPAAEPTLEAERRLAAGGHRLVGGCDEVGRGALAGPVSVGLVVVDPLLAAPLPGVRDSKLLSAGQREALAPRIRAWAAAWGVGHASATEIDTLGLVPALRLAGVRAWAAASATARPDIVLLDGNLDWLGRRERTLFDAAASDAAGGIDVPVALRVKADLHCLSVAAASVLAKVERDALMAVYDGEFPGFGWARNKGYGTAAHRHAIAERGPSGHHRVSWRLTAADQAQ</sequence>
<feature type="domain" description="RNase H type-2" evidence="18">
    <location>
        <begin position="53"/>
        <end position="261"/>
    </location>
</feature>
<protein>
    <recommendedName>
        <fullName evidence="7 14">Ribonuclease HII</fullName>
        <shortName evidence="14">RNase HII</shortName>
        <ecNumber evidence="6 14">3.1.26.4</ecNumber>
    </recommendedName>
</protein>
<feature type="compositionally biased region" description="Low complexity" evidence="17">
    <location>
        <begin position="11"/>
        <end position="28"/>
    </location>
</feature>
<dbReference type="InterPro" id="IPR022898">
    <property type="entry name" value="RNase_HII"/>
</dbReference>
<evidence type="ECO:0000256" key="12">
    <source>
        <dbReference type="ARBA" id="ARBA00022801"/>
    </source>
</evidence>
<dbReference type="EC" id="3.1.26.4" evidence="6 14"/>
<dbReference type="CDD" id="cd07182">
    <property type="entry name" value="RNase_HII_bacteria_HII_like"/>
    <property type="match status" value="1"/>
</dbReference>
<keyword evidence="12 14" id="KW-0378">Hydrolase</keyword>
<dbReference type="InterPro" id="IPR001352">
    <property type="entry name" value="RNase_HII/HIII"/>
</dbReference>
<dbReference type="GO" id="GO:0004523">
    <property type="term" value="F:RNA-DNA hybrid ribonuclease activity"/>
    <property type="evidence" value="ECO:0007669"/>
    <property type="project" value="UniProtKB-EC"/>
</dbReference>
<name>A0ABV4UHZ3_9MICC</name>
<comment type="catalytic activity">
    <reaction evidence="1 14 15 16">
        <text>Endonucleolytic cleavage to 5'-phosphomonoester.</text>
        <dbReference type="EC" id="3.1.26.4"/>
    </reaction>
</comment>
<feature type="region of interest" description="Disordered" evidence="17">
    <location>
        <begin position="1"/>
        <end position="40"/>
    </location>
</feature>
<dbReference type="PROSITE" id="PS51975">
    <property type="entry name" value="RNASE_H_2"/>
    <property type="match status" value="1"/>
</dbReference>
<evidence type="ECO:0000259" key="18">
    <source>
        <dbReference type="PROSITE" id="PS51975"/>
    </source>
</evidence>
<dbReference type="SUPFAM" id="SSF53098">
    <property type="entry name" value="Ribonuclease H-like"/>
    <property type="match status" value="1"/>
</dbReference>
<evidence type="ECO:0000313" key="19">
    <source>
        <dbReference type="EMBL" id="MFB0833088.1"/>
    </source>
</evidence>
<dbReference type="Proteomes" id="UP001575652">
    <property type="component" value="Unassembled WGS sequence"/>
</dbReference>
<dbReference type="NCBIfam" id="NF000595">
    <property type="entry name" value="PRK00015.1-3"/>
    <property type="match status" value="1"/>
</dbReference>
<gene>
    <name evidence="14" type="primary">rnhB</name>
    <name evidence="19" type="ORF">ACETWP_00660</name>
</gene>
<evidence type="ECO:0000256" key="7">
    <source>
        <dbReference type="ARBA" id="ARBA00019179"/>
    </source>
</evidence>
<evidence type="ECO:0000256" key="17">
    <source>
        <dbReference type="SAM" id="MobiDB-lite"/>
    </source>
</evidence>
<reference evidence="19 20" key="1">
    <citation type="submission" date="2024-09" db="EMBL/GenBank/DDBJ databases">
        <authorList>
            <person name="Salinas-Garcia M.A."/>
            <person name="Prieme A."/>
        </authorList>
    </citation>
    <scope>NUCLEOTIDE SEQUENCE [LARGE SCALE GENOMIC DNA]</scope>
    <source>
        <strain evidence="19 20">DSM 21081</strain>
    </source>
</reference>
<dbReference type="RefSeq" id="WP_373970257.1">
    <property type="nucleotide sequence ID" value="NZ_JBHDLJ010000001.1"/>
</dbReference>
<evidence type="ECO:0000256" key="5">
    <source>
        <dbReference type="ARBA" id="ARBA00007383"/>
    </source>
</evidence>
<comment type="cofactor">
    <cofactor evidence="14 15">
        <name>Mn(2+)</name>
        <dbReference type="ChEBI" id="CHEBI:29035"/>
    </cofactor>
    <cofactor evidence="14 15">
        <name>Mg(2+)</name>
        <dbReference type="ChEBI" id="CHEBI:18420"/>
    </cofactor>
    <text evidence="14 15">Manganese or magnesium. Binds 1 divalent metal ion per monomer in the absence of substrate. May bind a second metal ion after substrate binding.</text>
</comment>
<keyword evidence="20" id="KW-1185">Reference proteome</keyword>
<dbReference type="HAMAP" id="MF_00052_B">
    <property type="entry name" value="RNase_HII_B"/>
    <property type="match status" value="1"/>
</dbReference>
<comment type="function">
    <text evidence="3 14 16">Endonuclease that specifically degrades the RNA of RNA-DNA hybrids.</text>
</comment>
<evidence type="ECO:0000256" key="13">
    <source>
        <dbReference type="ARBA" id="ARBA00023211"/>
    </source>
</evidence>
<evidence type="ECO:0000256" key="8">
    <source>
        <dbReference type="ARBA" id="ARBA00022490"/>
    </source>
</evidence>
<evidence type="ECO:0000256" key="1">
    <source>
        <dbReference type="ARBA" id="ARBA00000077"/>
    </source>
</evidence>
<dbReference type="InterPro" id="IPR024567">
    <property type="entry name" value="RNase_HII/HIII_dom"/>
</dbReference>
<dbReference type="Pfam" id="PF01351">
    <property type="entry name" value="RNase_HII"/>
    <property type="match status" value="1"/>
</dbReference>
<evidence type="ECO:0000256" key="6">
    <source>
        <dbReference type="ARBA" id="ARBA00012180"/>
    </source>
</evidence>
<feature type="binding site" evidence="14 15">
    <location>
        <position position="59"/>
    </location>
    <ligand>
        <name>a divalent metal cation</name>
        <dbReference type="ChEBI" id="CHEBI:60240"/>
    </ligand>
</feature>
<comment type="cofactor">
    <cofactor evidence="2">
        <name>Mg(2+)</name>
        <dbReference type="ChEBI" id="CHEBI:18420"/>
    </cofactor>
</comment>
<evidence type="ECO:0000256" key="4">
    <source>
        <dbReference type="ARBA" id="ARBA00004496"/>
    </source>
</evidence>
<feature type="binding site" evidence="14 15">
    <location>
        <position position="60"/>
    </location>
    <ligand>
        <name>a divalent metal cation</name>
        <dbReference type="ChEBI" id="CHEBI:60240"/>
    </ligand>
</feature>
<proteinExistence type="inferred from homology"/>